<accession>A0AAN7YHN5</accession>
<gene>
    <name evidence="3" type="ORF">LTR62_002266</name>
</gene>
<dbReference type="EMBL" id="JAVRRL010000016">
    <property type="protein sequence ID" value="KAK5114693.1"/>
    <property type="molecule type" value="Genomic_DNA"/>
</dbReference>
<organism evidence="3 4">
    <name type="scientific">Meristemomyces frigidus</name>
    <dbReference type="NCBI Taxonomy" id="1508187"/>
    <lineage>
        <taxon>Eukaryota</taxon>
        <taxon>Fungi</taxon>
        <taxon>Dikarya</taxon>
        <taxon>Ascomycota</taxon>
        <taxon>Pezizomycotina</taxon>
        <taxon>Dothideomycetes</taxon>
        <taxon>Dothideomycetidae</taxon>
        <taxon>Mycosphaerellales</taxon>
        <taxon>Teratosphaeriaceae</taxon>
        <taxon>Meristemomyces</taxon>
    </lineage>
</organism>
<dbReference type="InterPro" id="IPR029063">
    <property type="entry name" value="SAM-dependent_MTases_sf"/>
</dbReference>
<dbReference type="Pfam" id="PF13649">
    <property type="entry name" value="Methyltransf_25"/>
    <property type="match status" value="1"/>
</dbReference>
<name>A0AAN7YHN5_9PEZI</name>
<feature type="domain" description="Methyltransferase" evidence="2">
    <location>
        <begin position="69"/>
        <end position="170"/>
    </location>
</feature>
<comment type="caution">
    <text evidence="3">The sequence shown here is derived from an EMBL/GenBank/DDBJ whole genome shotgun (WGS) entry which is preliminary data.</text>
</comment>
<sequence length="259" mass="29077">MTNFTEANRKAFDNLASEYNTKPWQQALSAQVTNELQHRETWIGAQWTTTTSQTPTTNAKAEDLECKLLDYACGTGVVTKALGPRVNTIRGIDISEKMVEKYNEACRSSGLDEEKAHAVVGDILTSPPSAELQGKEWYDFGVAVICLGFHHFEFPQLAVTRLVERLRKGGVLFIVDFLPFDDEVEKEKRMREERGGGGDFPDMTHTIRHNGFNESQMETFFEDAGLGDFGFNLATNTTTMELKGGTMERQIFFAKGRKV</sequence>
<evidence type="ECO:0000313" key="4">
    <source>
        <dbReference type="Proteomes" id="UP001310890"/>
    </source>
</evidence>
<evidence type="ECO:0000256" key="1">
    <source>
        <dbReference type="ARBA" id="ARBA00022679"/>
    </source>
</evidence>
<dbReference type="Gene3D" id="3.40.50.150">
    <property type="entry name" value="Vaccinia Virus protein VP39"/>
    <property type="match status" value="1"/>
</dbReference>
<dbReference type="SUPFAM" id="SSF53335">
    <property type="entry name" value="S-adenosyl-L-methionine-dependent methyltransferases"/>
    <property type="match status" value="1"/>
</dbReference>
<keyword evidence="1" id="KW-0808">Transferase</keyword>
<reference evidence="3" key="1">
    <citation type="submission" date="2023-08" db="EMBL/GenBank/DDBJ databases">
        <title>Black Yeasts Isolated from many extreme environments.</title>
        <authorList>
            <person name="Coleine C."/>
            <person name="Stajich J.E."/>
            <person name="Selbmann L."/>
        </authorList>
    </citation>
    <scope>NUCLEOTIDE SEQUENCE</scope>
    <source>
        <strain evidence="3">CCFEE 5401</strain>
    </source>
</reference>
<evidence type="ECO:0000313" key="3">
    <source>
        <dbReference type="EMBL" id="KAK5114693.1"/>
    </source>
</evidence>
<dbReference type="CDD" id="cd02440">
    <property type="entry name" value="AdoMet_MTases"/>
    <property type="match status" value="1"/>
</dbReference>
<dbReference type="InterPro" id="IPR041698">
    <property type="entry name" value="Methyltransf_25"/>
</dbReference>
<proteinExistence type="predicted"/>
<dbReference type="AlphaFoldDB" id="A0AAN7YHN5"/>
<dbReference type="PANTHER" id="PTHR43861">
    <property type="entry name" value="TRANS-ACONITATE 2-METHYLTRANSFERASE-RELATED"/>
    <property type="match status" value="1"/>
</dbReference>
<dbReference type="Proteomes" id="UP001310890">
    <property type="component" value="Unassembled WGS sequence"/>
</dbReference>
<protein>
    <recommendedName>
        <fullName evidence="2">Methyltransferase domain-containing protein</fullName>
    </recommendedName>
</protein>
<evidence type="ECO:0000259" key="2">
    <source>
        <dbReference type="Pfam" id="PF13649"/>
    </source>
</evidence>